<comment type="caution">
    <text evidence="1">The sequence shown here is derived from an EMBL/GenBank/DDBJ whole genome shotgun (WGS) entry which is preliminary data.</text>
</comment>
<sequence>MRRISTVHGKYKRVYCTIPSTPTQFLSLHRDLIMTSTYVKPLDTSKVFRIKSLSANSYLGVAADGIIQLVAPGIASTANAKWVVTATNSEYSVPGAAPAMGYFLKNVGTNKYFSWTFASKGQSWAANGVALTTVPNTAVVSLIPYVAQPSTYSILFKGRNTTHATLVYTDTKDVYGFAYAYSNGNQYFAVGAPIRWVFEAVGNVSDLPPTPNPEESKFVSPIIKKDPLPSGLYRIRSFTGSYLLTMPVQPINSEGKTIPYVSRQAPIKEYQGWQVTRKENGLYTISNSGNERYLAAPSSNLTKGALLLGQSMTDNPKPFEWNIQSVNGVLFFIGVPTATLSMGFADYDAHEAKQVALTTSDNAASQIWLFETMESLGSASFSHSRFLTPGAYIIESSQNNSWLVVNDAEKLSFDSQRTRGTRFQITYKDNHTAKFTISYKDSDGGRSYVVASPVNGGRLETTDSQVDGTEWAVLRLEPGEDVFHIVRVDVQDPQRSISSRQISSRGKSYFAIDPLAPGEVMQMFRFHHIE</sequence>
<gene>
    <name evidence="1" type="ORF">D9613_010145</name>
</gene>
<evidence type="ECO:0000313" key="1">
    <source>
        <dbReference type="EMBL" id="KAF4618700.1"/>
    </source>
</evidence>
<organism evidence="1 2">
    <name type="scientific">Agrocybe pediades</name>
    <dbReference type="NCBI Taxonomy" id="84607"/>
    <lineage>
        <taxon>Eukaryota</taxon>
        <taxon>Fungi</taxon>
        <taxon>Dikarya</taxon>
        <taxon>Basidiomycota</taxon>
        <taxon>Agaricomycotina</taxon>
        <taxon>Agaricomycetes</taxon>
        <taxon>Agaricomycetidae</taxon>
        <taxon>Agaricales</taxon>
        <taxon>Agaricineae</taxon>
        <taxon>Strophariaceae</taxon>
        <taxon>Agrocybe</taxon>
    </lineage>
</organism>
<dbReference type="AlphaFoldDB" id="A0A8H4QXW1"/>
<dbReference type="InterPro" id="IPR035992">
    <property type="entry name" value="Ricin_B-like_lectins"/>
</dbReference>
<dbReference type="EMBL" id="JAACJL010000017">
    <property type="protein sequence ID" value="KAF4618700.1"/>
    <property type="molecule type" value="Genomic_DNA"/>
</dbReference>
<dbReference type="SUPFAM" id="SSF50370">
    <property type="entry name" value="Ricin B-like lectins"/>
    <property type="match status" value="1"/>
</dbReference>
<proteinExistence type="predicted"/>
<dbReference type="PROSITE" id="PS50231">
    <property type="entry name" value="RICIN_B_LECTIN"/>
    <property type="match status" value="1"/>
</dbReference>
<accession>A0A8H4QXW1</accession>
<reference evidence="1 2" key="1">
    <citation type="submission" date="2019-12" db="EMBL/GenBank/DDBJ databases">
        <authorList>
            <person name="Floudas D."/>
            <person name="Bentzer J."/>
            <person name="Ahren D."/>
            <person name="Johansson T."/>
            <person name="Persson P."/>
            <person name="Tunlid A."/>
        </authorList>
    </citation>
    <scope>NUCLEOTIDE SEQUENCE [LARGE SCALE GENOMIC DNA]</scope>
    <source>
        <strain evidence="1 2">CBS 102.39</strain>
    </source>
</reference>
<keyword evidence="2" id="KW-1185">Reference proteome</keyword>
<dbReference type="Gene3D" id="2.80.10.50">
    <property type="match status" value="1"/>
</dbReference>
<name>A0A8H4QXW1_9AGAR</name>
<dbReference type="Proteomes" id="UP000521872">
    <property type="component" value="Unassembled WGS sequence"/>
</dbReference>
<evidence type="ECO:0000313" key="2">
    <source>
        <dbReference type="Proteomes" id="UP000521872"/>
    </source>
</evidence>
<protein>
    <submittedName>
        <fullName evidence="1">Uncharacterized protein</fullName>
    </submittedName>
</protein>